<proteinExistence type="predicted"/>
<dbReference type="AlphaFoldDB" id="A0A7R9KGQ6"/>
<sequence length="89" mass="10086">MSVVSDRVVSLMFIVSSESVSGVSERLMCMCAEVQDSMPENYCRAFPFASCALMLRQKTTEKTEPIDHKRLHKSYTSTYLPVLREESGE</sequence>
<organism evidence="1">
    <name type="scientific">Medioppia subpectinata</name>
    <dbReference type="NCBI Taxonomy" id="1979941"/>
    <lineage>
        <taxon>Eukaryota</taxon>
        <taxon>Metazoa</taxon>
        <taxon>Ecdysozoa</taxon>
        <taxon>Arthropoda</taxon>
        <taxon>Chelicerata</taxon>
        <taxon>Arachnida</taxon>
        <taxon>Acari</taxon>
        <taxon>Acariformes</taxon>
        <taxon>Sarcoptiformes</taxon>
        <taxon>Oribatida</taxon>
        <taxon>Brachypylina</taxon>
        <taxon>Oppioidea</taxon>
        <taxon>Oppiidae</taxon>
        <taxon>Medioppia</taxon>
    </lineage>
</organism>
<evidence type="ECO:0000313" key="2">
    <source>
        <dbReference type="Proteomes" id="UP000759131"/>
    </source>
</evidence>
<evidence type="ECO:0000313" key="1">
    <source>
        <dbReference type="EMBL" id="CAD7621451.1"/>
    </source>
</evidence>
<reference evidence="1" key="1">
    <citation type="submission" date="2020-11" db="EMBL/GenBank/DDBJ databases">
        <authorList>
            <person name="Tran Van P."/>
        </authorList>
    </citation>
    <scope>NUCLEOTIDE SEQUENCE</scope>
</reference>
<gene>
    <name evidence="1" type="ORF">OSB1V03_LOCUS1922</name>
</gene>
<accession>A0A7R9KGQ6</accession>
<dbReference type="EMBL" id="OC855190">
    <property type="protein sequence ID" value="CAD7621451.1"/>
    <property type="molecule type" value="Genomic_DNA"/>
</dbReference>
<dbReference type="Proteomes" id="UP000759131">
    <property type="component" value="Unassembled WGS sequence"/>
</dbReference>
<keyword evidence="2" id="KW-1185">Reference proteome</keyword>
<protein>
    <submittedName>
        <fullName evidence="1">Uncharacterized protein</fullName>
    </submittedName>
</protein>
<dbReference type="EMBL" id="CAJPIZ010000615">
    <property type="protein sequence ID" value="CAG2101881.1"/>
    <property type="molecule type" value="Genomic_DNA"/>
</dbReference>
<name>A0A7R9KGQ6_9ACAR</name>